<dbReference type="GO" id="GO:0003677">
    <property type="term" value="F:DNA binding"/>
    <property type="evidence" value="ECO:0007669"/>
    <property type="project" value="InterPro"/>
</dbReference>
<dbReference type="Gene3D" id="1.10.3710.10">
    <property type="entry name" value="DNA polymerase III clamp loader subunits, C-terminal domain"/>
    <property type="match status" value="1"/>
</dbReference>
<dbReference type="GO" id="GO:0006261">
    <property type="term" value="P:DNA-templated DNA replication"/>
    <property type="evidence" value="ECO:0007669"/>
    <property type="project" value="TreeGrafter"/>
</dbReference>
<evidence type="ECO:0000256" key="2">
    <source>
        <dbReference type="ARBA" id="ARBA00022741"/>
    </source>
</evidence>
<feature type="domain" description="AAA+ ATPase" evidence="4">
    <location>
        <begin position="55"/>
        <end position="182"/>
    </location>
</feature>
<dbReference type="InterPro" id="IPR021886">
    <property type="entry name" value="MgsA_C"/>
</dbReference>
<dbReference type="GO" id="GO:0008047">
    <property type="term" value="F:enzyme activator activity"/>
    <property type="evidence" value="ECO:0007669"/>
    <property type="project" value="TreeGrafter"/>
</dbReference>
<dbReference type="InterPro" id="IPR032423">
    <property type="entry name" value="AAA_assoc_2"/>
</dbReference>
<dbReference type="SMART" id="SM00382">
    <property type="entry name" value="AAA"/>
    <property type="match status" value="1"/>
</dbReference>
<dbReference type="HOGENOM" id="CLU_017985_0_3_9"/>
<dbReference type="EMBL" id="AGEI01000021">
    <property type="protein sequence ID" value="EHR33980.1"/>
    <property type="molecule type" value="Genomic_DNA"/>
</dbReference>
<gene>
    <name evidence="5" type="ORF">HMPREF9709_00916</name>
</gene>
<dbReference type="eggNOG" id="COG2256">
    <property type="taxonomic scope" value="Bacteria"/>
</dbReference>
<dbReference type="FunFam" id="3.40.50.300:FF:000345">
    <property type="entry name" value="AAA family ATPase"/>
    <property type="match status" value="1"/>
</dbReference>
<dbReference type="InterPro" id="IPR003593">
    <property type="entry name" value="AAA+_ATPase"/>
</dbReference>
<dbReference type="PANTHER" id="PTHR13779:SF7">
    <property type="entry name" value="ATPASE WRNIP1"/>
    <property type="match status" value="1"/>
</dbReference>
<protein>
    <recommendedName>
        <fullName evidence="4">AAA+ ATPase domain-containing protein</fullName>
    </recommendedName>
</protein>
<dbReference type="AlphaFoldDB" id="H3NNK5"/>
<dbReference type="GeneID" id="96998909"/>
<accession>H3NNK5</accession>
<name>H3NNK5_9FIRM</name>
<dbReference type="OrthoDB" id="9778364at2"/>
<dbReference type="Gene3D" id="3.40.50.300">
    <property type="entry name" value="P-loop containing nucleotide triphosphate hydrolases"/>
    <property type="match status" value="1"/>
</dbReference>
<dbReference type="RefSeq" id="WP_005398357.1">
    <property type="nucleotide sequence ID" value="NZ_JH601088.1"/>
</dbReference>
<dbReference type="Gene3D" id="1.10.8.60">
    <property type="match status" value="1"/>
</dbReference>
<sequence>MPDNLDFFTFNREEQLNMNKPLAARLRPTNIDDYIGQSHLIGKDKPLYRMIKADRLSSMIFYGPPGTGKTTLAYIIAKTTKMDFVELSATSAGIKDIKAVIDRAKENLSLYSLRTLLFIDEIHRFNKSQQDTLLPHVESGLIVLIGATTENPYFEVNKALISRSHVLTLEKFTDEELIKVTNKALTDKENGYGNKNIELTDEALDYLVRTSSGDARKLLNSLEIAVLSTEEENNKIFIDLEVIKNSIINKAAVYDKNGDEHYDTISAFIKSMRGSDPNAAVYYLAKMIVAGEDIKFIARRIMIFASEDIGLADPNAINIANSAFQSVNVVGLPEARIILSNAVIYMALAPKSNSAYMAIDDAIKLVNERHYNVPKHLRDNHYSGAKDLENGIGYLYPHNYDLSWVDQSYLPDELINTKIYNYKSVGYEKAINERLNKIKERGKNGK</sequence>
<organism evidence="5 6">
    <name type="scientific">Helcococcus kunzii ATCC 51366</name>
    <dbReference type="NCBI Taxonomy" id="883114"/>
    <lineage>
        <taxon>Bacteria</taxon>
        <taxon>Bacillati</taxon>
        <taxon>Bacillota</taxon>
        <taxon>Tissierellia</taxon>
        <taxon>Tissierellales</taxon>
        <taxon>Peptoniphilaceae</taxon>
        <taxon>Helcococcus</taxon>
    </lineage>
</organism>
<keyword evidence="2" id="KW-0547">Nucleotide-binding</keyword>
<dbReference type="FunFam" id="1.10.3710.10:FF:000003">
    <property type="entry name" value="ATPase, AAA family protein"/>
    <property type="match status" value="1"/>
</dbReference>
<dbReference type="CDD" id="cd18139">
    <property type="entry name" value="HLD_clamp_RarA"/>
    <property type="match status" value="1"/>
</dbReference>
<dbReference type="GO" id="GO:0017116">
    <property type="term" value="F:single-stranded DNA helicase activity"/>
    <property type="evidence" value="ECO:0007669"/>
    <property type="project" value="TreeGrafter"/>
</dbReference>
<evidence type="ECO:0000259" key="4">
    <source>
        <dbReference type="SMART" id="SM00382"/>
    </source>
</evidence>
<keyword evidence="6" id="KW-1185">Reference proteome</keyword>
<dbReference type="SUPFAM" id="SSF48019">
    <property type="entry name" value="post-AAA+ oligomerization domain-like"/>
    <property type="match status" value="1"/>
</dbReference>
<dbReference type="GO" id="GO:0005524">
    <property type="term" value="F:ATP binding"/>
    <property type="evidence" value="ECO:0007669"/>
    <property type="project" value="UniProtKB-KW"/>
</dbReference>
<dbReference type="InterPro" id="IPR027417">
    <property type="entry name" value="P-loop_NTPase"/>
</dbReference>
<dbReference type="GO" id="GO:0000731">
    <property type="term" value="P:DNA synthesis involved in DNA repair"/>
    <property type="evidence" value="ECO:0007669"/>
    <property type="project" value="TreeGrafter"/>
</dbReference>
<dbReference type="CDD" id="cd00009">
    <property type="entry name" value="AAA"/>
    <property type="match status" value="1"/>
</dbReference>
<dbReference type="Gene3D" id="1.20.272.10">
    <property type="match status" value="1"/>
</dbReference>
<evidence type="ECO:0000256" key="3">
    <source>
        <dbReference type="ARBA" id="ARBA00022840"/>
    </source>
</evidence>
<dbReference type="PANTHER" id="PTHR13779">
    <property type="entry name" value="WERNER HELICASE-INTERACTING PROTEIN 1 FAMILY MEMBER"/>
    <property type="match status" value="1"/>
</dbReference>
<reference evidence="5 6" key="1">
    <citation type="submission" date="2012-01" db="EMBL/GenBank/DDBJ databases">
        <title>The Genome Sequence of Helcococcus kunzii ATCC 51366.</title>
        <authorList>
            <consortium name="The Broad Institute Genome Sequencing Platform"/>
            <person name="Earl A."/>
            <person name="Ward D."/>
            <person name="Feldgarden M."/>
            <person name="Gevers D."/>
            <person name="Huys G."/>
            <person name="Young S.K."/>
            <person name="Zeng Q."/>
            <person name="Gargeya S."/>
            <person name="Fitzgerald M."/>
            <person name="Haas B."/>
            <person name="Abouelleil A."/>
            <person name="Alvarado L."/>
            <person name="Arachchi H.M."/>
            <person name="Berlin A."/>
            <person name="Chapman S.B."/>
            <person name="Gearin G."/>
            <person name="Goldberg J."/>
            <person name="Griggs A."/>
            <person name="Gujja S."/>
            <person name="Hansen M."/>
            <person name="Heiman D."/>
            <person name="Howarth C."/>
            <person name="Larimer J."/>
            <person name="Lui A."/>
            <person name="MacDonald P.J.P."/>
            <person name="McCowen C."/>
            <person name="Montmayeur A."/>
            <person name="Murphy C."/>
            <person name="Neiman D."/>
            <person name="Pearson M."/>
            <person name="Priest M."/>
            <person name="Roberts A."/>
            <person name="Saif S."/>
            <person name="Shea T."/>
            <person name="Sisk P."/>
            <person name="Stolte C."/>
            <person name="Sykes S."/>
            <person name="Wortman J."/>
            <person name="Nusbaum C."/>
            <person name="Birren B."/>
        </authorList>
    </citation>
    <scope>NUCLEOTIDE SEQUENCE [LARGE SCALE GENOMIC DNA]</scope>
    <source>
        <strain evidence="5 6">ATCC 51366</strain>
    </source>
</reference>
<evidence type="ECO:0000256" key="1">
    <source>
        <dbReference type="ARBA" id="ARBA00008959"/>
    </source>
</evidence>
<dbReference type="Pfam" id="PF16193">
    <property type="entry name" value="AAA_assoc_2"/>
    <property type="match status" value="1"/>
</dbReference>
<dbReference type="GO" id="GO:0016887">
    <property type="term" value="F:ATP hydrolysis activity"/>
    <property type="evidence" value="ECO:0007669"/>
    <property type="project" value="InterPro"/>
</dbReference>
<dbReference type="Proteomes" id="UP000004191">
    <property type="component" value="Unassembled WGS sequence"/>
</dbReference>
<evidence type="ECO:0000313" key="5">
    <source>
        <dbReference type="EMBL" id="EHR33980.1"/>
    </source>
</evidence>
<comment type="caution">
    <text evidence="5">The sequence shown here is derived from an EMBL/GenBank/DDBJ whole genome shotgun (WGS) entry which is preliminary data.</text>
</comment>
<dbReference type="InterPro" id="IPR003959">
    <property type="entry name" value="ATPase_AAA_core"/>
</dbReference>
<dbReference type="Pfam" id="PF12002">
    <property type="entry name" value="MgsA_C"/>
    <property type="match status" value="1"/>
</dbReference>
<dbReference type="Pfam" id="PF00004">
    <property type="entry name" value="AAA"/>
    <property type="match status" value="1"/>
</dbReference>
<comment type="similarity">
    <text evidence="1">Belongs to the AAA ATPase family. RarA/MGS1/WRNIP1 subfamily.</text>
</comment>
<dbReference type="STRING" id="883114.HMPREF9709_00916"/>
<keyword evidence="3" id="KW-0067">ATP-binding</keyword>
<dbReference type="PATRIC" id="fig|883114.3.peg.906"/>
<evidence type="ECO:0000313" key="6">
    <source>
        <dbReference type="Proteomes" id="UP000004191"/>
    </source>
</evidence>
<dbReference type="InterPro" id="IPR008921">
    <property type="entry name" value="DNA_pol3_clamp-load_cplx_C"/>
</dbReference>
<proteinExistence type="inferred from homology"/>
<dbReference type="FunFam" id="1.20.272.10:FF:000001">
    <property type="entry name" value="Putative AAA family ATPase"/>
    <property type="match status" value="1"/>
</dbReference>
<dbReference type="InterPro" id="IPR051314">
    <property type="entry name" value="AAA_ATPase_RarA/MGS1/WRNIP1"/>
</dbReference>
<dbReference type="SUPFAM" id="SSF52540">
    <property type="entry name" value="P-loop containing nucleoside triphosphate hydrolases"/>
    <property type="match status" value="1"/>
</dbReference>